<dbReference type="KEGG" id="jeh:EJN90_01270"/>
<keyword evidence="9" id="KW-0460">Magnesium</keyword>
<evidence type="ECO:0000256" key="10">
    <source>
        <dbReference type="ARBA" id="ARBA00032441"/>
    </source>
</evidence>
<keyword evidence="6" id="KW-0479">Metal-binding</keyword>
<dbReference type="AlphaFoldDB" id="A0A3Q9BIX7"/>
<keyword evidence="12" id="KW-1185">Reference proteome</keyword>
<evidence type="ECO:0000256" key="3">
    <source>
        <dbReference type="ARBA" id="ARBA00019010"/>
    </source>
</evidence>
<dbReference type="OrthoDB" id="9815896at2"/>
<dbReference type="GO" id="GO:0002949">
    <property type="term" value="P:tRNA threonylcarbamoyladenosine modification"/>
    <property type="evidence" value="ECO:0007669"/>
    <property type="project" value="InterPro"/>
</dbReference>
<proteinExistence type="inferred from homology"/>
<dbReference type="Proteomes" id="UP000273326">
    <property type="component" value="Chromosome"/>
</dbReference>
<dbReference type="Pfam" id="PF02367">
    <property type="entry name" value="TsaE"/>
    <property type="match status" value="1"/>
</dbReference>
<evidence type="ECO:0000256" key="8">
    <source>
        <dbReference type="ARBA" id="ARBA00022840"/>
    </source>
</evidence>
<evidence type="ECO:0000256" key="6">
    <source>
        <dbReference type="ARBA" id="ARBA00022723"/>
    </source>
</evidence>
<keyword evidence="8" id="KW-0067">ATP-binding</keyword>
<dbReference type="SUPFAM" id="SSF52540">
    <property type="entry name" value="P-loop containing nucleoside triphosphate hydrolases"/>
    <property type="match status" value="1"/>
</dbReference>
<dbReference type="FunFam" id="3.40.50.300:FF:000777">
    <property type="entry name" value="tRNA (N6-adenosine(37)-N6)-threonylcarbamoyltransferase complex ATPase TsaE"/>
    <property type="match status" value="1"/>
</dbReference>
<evidence type="ECO:0000313" key="12">
    <source>
        <dbReference type="Proteomes" id="UP000273326"/>
    </source>
</evidence>
<comment type="subcellular location">
    <subcellularLocation>
        <location evidence="1">Cytoplasm</location>
    </subcellularLocation>
</comment>
<dbReference type="RefSeq" id="WP_126108495.1">
    <property type="nucleotide sequence ID" value="NZ_CP034465.1"/>
</dbReference>
<keyword evidence="5" id="KW-0819">tRNA processing</keyword>
<dbReference type="EMBL" id="CP034465">
    <property type="protein sequence ID" value="AZP03404.1"/>
    <property type="molecule type" value="Genomic_DNA"/>
</dbReference>
<evidence type="ECO:0000256" key="5">
    <source>
        <dbReference type="ARBA" id="ARBA00022694"/>
    </source>
</evidence>
<keyword evidence="11" id="KW-0808">Transferase</keyword>
<dbReference type="GO" id="GO:0016740">
    <property type="term" value="F:transferase activity"/>
    <property type="evidence" value="ECO:0007669"/>
    <property type="project" value="UniProtKB-KW"/>
</dbReference>
<gene>
    <name evidence="11" type="primary">tsaE</name>
    <name evidence="11" type="ORF">EJN90_01270</name>
</gene>
<evidence type="ECO:0000313" key="11">
    <source>
        <dbReference type="EMBL" id="AZP03404.1"/>
    </source>
</evidence>
<dbReference type="InterPro" id="IPR003442">
    <property type="entry name" value="T6A_TsaE"/>
</dbReference>
<dbReference type="Gene3D" id="3.40.50.300">
    <property type="entry name" value="P-loop containing nucleotide triphosphate hydrolases"/>
    <property type="match status" value="1"/>
</dbReference>
<evidence type="ECO:0000256" key="7">
    <source>
        <dbReference type="ARBA" id="ARBA00022741"/>
    </source>
</evidence>
<dbReference type="InterPro" id="IPR027417">
    <property type="entry name" value="P-loop_NTPase"/>
</dbReference>
<organism evidence="11 12">
    <name type="scientific">Jeotgalibaca ciconiae</name>
    <dbReference type="NCBI Taxonomy" id="2496265"/>
    <lineage>
        <taxon>Bacteria</taxon>
        <taxon>Bacillati</taxon>
        <taxon>Bacillota</taxon>
        <taxon>Bacilli</taxon>
        <taxon>Lactobacillales</taxon>
        <taxon>Carnobacteriaceae</taxon>
        <taxon>Jeotgalibaca</taxon>
    </lineage>
</organism>
<evidence type="ECO:0000256" key="2">
    <source>
        <dbReference type="ARBA" id="ARBA00007599"/>
    </source>
</evidence>
<protein>
    <recommendedName>
        <fullName evidence="3">tRNA threonylcarbamoyladenosine biosynthesis protein TsaE</fullName>
    </recommendedName>
    <alternativeName>
        <fullName evidence="10">t(6)A37 threonylcarbamoyladenosine biosynthesis protein TsaE</fullName>
    </alternativeName>
</protein>
<dbReference type="GO" id="GO:0046872">
    <property type="term" value="F:metal ion binding"/>
    <property type="evidence" value="ECO:0007669"/>
    <property type="project" value="UniProtKB-KW"/>
</dbReference>
<evidence type="ECO:0000256" key="4">
    <source>
        <dbReference type="ARBA" id="ARBA00022490"/>
    </source>
</evidence>
<comment type="similarity">
    <text evidence="2">Belongs to the TsaE family.</text>
</comment>
<dbReference type="PANTHER" id="PTHR33540">
    <property type="entry name" value="TRNA THREONYLCARBAMOYLADENOSINE BIOSYNTHESIS PROTEIN TSAE"/>
    <property type="match status" value="1"/>
</dbReference>
<keyword evidence="4" id="KW-0963">Cytoplasm</keyword>
<evidence type="ECO:0000256" key="9">
    <source>
        <dbReference type="ARBA" id="ARBA00022842"/>
    </source>
</evidence>
<dbReference type="NCBIfam" id="TIGR00150">
    <property type="entry name" value="T6A_YjeE"/>
    <property type="match status" value="1"/>
</dbReference>
<name>A0A3Q9BIX7_9LACT</name>
<dbReference type="GO" id="GO:0005737">
    <property type="term" value="C:cytoplasm"/>
    <property type="evidence" value="ECO:0007669"/>
    <property type="project" value="UniProtKB-SubCell"/>
</dbReference>
<keyword evidence="7" id="KW-0547">Nucleotide-binding</keyword>
<sequence>MAFSIEIKNEEDTMFLGEKLGELAAPNDVILLEGDLGAGKTTFTKGIARGLGIEQIIKSPTYTLIREYTKGRIPLYHLDVYRLEEAGGEELGLEEYFYGDGVSVIEWSKFIKEELPKEFLQIEISRSGEFSRERTFKMIAEGNHYEKLLHEWKRKWEERKIYEN</sequence>
<reference evidence="12" key="1">
    <citation type="submission" date="2018-12" db="EMBL/GenBank/DDBJ databases">
        <title>Complete genome sequencing of Jeotgalibaca sp. H21T32.</title>
        <authorList>
            <person name="Bae J.-W."/>
            <person name="Lee S.-Y."/>
        </authorList>
    </citation>
    <scope>NUCLEOTIDE SEQUENCE [LARGE SCALE GENOMIC DNA]</scope>
    <source>
        <strain evidence="12">H21T32</strain>
    </source>
</reference>
<evidence type="ECO:0000256" key="1">
    <source>
        <dbReference type="ARBA" id="ARBA00004496"/>
    </source>
</evidence>
<dbReference type="PANTHER" id="PTHR33540:SF2">
    <property type="entry name" value="TRNA THREONYLCARBAMOYLADENOSINE BIOSYNTHESIS PROTEIN TSAE"/>
    <property type="match status" value="1"/>
</dbReference>
<accession>A0A3Q9BIX7</accession>
<dbReference type="GO" id="GO:0005524">
    <property type="term" value="F:ATP binding"/>
    <property type="evidence" value="ECO:0007669"/>
    <property type="project" value="UniProtKB-KW"/>
</dbReference>